<dbReference type="PANTHER" id="PTHR13624">
    <property type="entry name" value="RE42071P"/>
    <property type="match status" value="1"/>
</dbReference>
<dbReference type="EnsemblMetazoa" id="G19036.2">
    <property type="protein sequence ID" value="G19036.2:cds"/>
    <property type="gene ID" value="G19036"/>
</dbReference>
<accession>A0A8W8JFP1</accession>
<dbReference type="InterPro" id="IPR019395">
    <property type="entry name" value="Transmembrane_161A/B"/>
</dbReference>
<evidence type="ECO:0000256" key="3">
    <source>
        <dbReference type="ARBA" id="ARBA00022692"/>
    </source>
</evidence>
<organism evidence="9 10">
    <name type="scientific">Magallana gigas</name>
    <name type="common">Pacific oyster</name>
    <name type="synonym">Crassostrea gigas</name>
    <dbReference type="NCBI Taxonomy" id="29159"/>
    <lineage>
        <taxon>Eukaryota</taxon>
        <taxon>Metazoa</taxon>
        <taxon>Spiralia</taxon>
        <taxon>Lophotrochozoa</taxon>
        <taxon>Mollusca</taxon>
        <taxon>Bivalvia</taxon>
        <taxon>Autobranchia</taxon>
        <taxon>Pteriomorphia</taxon>
        <taxon>Ostreida</taxon>
        <taxon>Ostreoidea</taxon>
        <taxon>Ostreidae</taxon>
        <taxon>Magallana</taxon>
    </lineage>
</organism>
<feature type="transmembrane region" description="Helical" evidence="8">
    <location>
        <begin position="110"/>
        <end position="131"/>
    </location>
</feature>
<feature type="transmembrane region" description="Helical" evidence="8">
    <location>
        <begin position="229"/>
        <end position="251"/>
    </location>
</feature>
<keyword evidence="5 8" id="KW-0472">Membrane</keyword>
<feature type="region of interest" description="Disordered" evidence="7">
    <location>
        <begin position="50"/>
        <end position="77"/>
    </location>
</feature>
<sequence>MAVLGAQLVFSLIIFSFLQKLSPYLSLGRWLLVGRLVRYLHPSEEELRRAAGTPSNYQGRGKGRKGDKKNHKDSTDNNFTVPRTIDIALDTAPVEAVDLLQLRFYPDYQWLVDFSLSAGVVYFLTEVYYTIGPRSEFNISMLWCMLAIGFALRVLMAQTAMYFRLENGGEKILCVTFGFFFLVAAMGVLVVDESILEFGLEEGYENFSTGAKSFLKQQDVDYQGPVSFLTFKIILSFVCAILGALLTFPGLRYGKLHIDALKYARESRFKQLLLQLNFILPLVIILLWIKPIGRTMLCGKHWRATYKHLQESQFDILRLLLIAAMFLLRLCLMPTHLQAHLNTAYEKVENLKKESGRISGVEFQKLVARIFYYLCVVTLQYLTPLILLLFLMFLQKTLGEYSWSSVLGKDMEDYFASFSQNSTQASEGAGISSSLNSTTLESIGETAAQFSLTFVNLRQVFSAQWYRGLLSFVTWWVCASWFTTSAFGMYYHSNVGST</sequence>
<reference evidence="9" key="1">
    <citation type="submission" date="2022-08" db="UniProtKB">
        <authorList>
            <consortium name="EnsemblMetazoa"/>
        </authorList>
    </citation>
    <scope>IDENTIFICATION</scope>
    <source>
        <strain evidence="9">05x7-T-G4-1.051#20</strain>
    </source>
</reference>
<evidence type="ECO:0000256" key="5">
    <source>
        <dbReference type="ARBA" id="ARBA00023136"/>
    </source>
</evidence>
<comment type="similarity">
    <text evidence="2">Belongs to the TMEM161 family.</text>
</comment>
<comment type="subcellular location">
    <subcellularLocation>
        <location evidence="1">Membrane</location>
        <topology evidence="1">Multi-pass membrane protein</topology>
    </subcellularLocation>
</comment>
<name>A0A8W8JFP1_MAGGI</name>
<dbReference type="OrthoDB" id="784140at2759"/>
<keyword evidence="10" id="KW-1185">Reference proteome</keyword>
<dbReference type="AlphaFoldDB" id="A0A8W8JFP1"/>
<evidence type="ECO:0008006" key="11">
    <source>
        <dbReference type="Google" id="ProtNLM"/>
    </source>
</evidence>
<keyword evidence="4 8" id="KW-1133">Transmembrane helix</keyword>
<proteinExistence type="inferred from homology"/>
<feature type="transmembrane region" description="Helical" evidence="8">
    <location>
        <begin position="370"/>
        <end position="394"/>
    </location>
</feature>
<protein>
    <recommendedName>
        <fullName evidence="11">Transmembrane protein 161B</fullName>
    </recommendedName>
</protein>
<dbReference type="GO" id="GO:0016020">
    <property type="term" value="C:membrane"/>
    <property type="evidence" value="ECO:0007669"/>
    <property type="project" value="UniProtKB-SubCell"/>
</dbReference>
<dbReference type="PANTHER" id="PTHR13624:SF6">
    <property type="entry name" value="EMEI"/>
    <property type="match status" value="1"/>
</dbReference>
<dbReference type="Pfam" id="PF10268">
    <property type="entry name" value="Tmemb_161AB"/>
    <property type="match status" value="1"/>
</dbReference>
<dbReference type="OMA" id="RFALMPI"/>
<dbReference type="Proteomes" id="UP000005408">
    <property type="component" value="Unassembled WGS sequence"/>
</dbReference>
<evidence type="ECO:0000256" key="1">
    <source>
        <dbReference type="ARBA" id="ARBA00004141"/>
    </source>
</evidence>
<feature type="transmembrane region" description="Helical" evidence="8">
    <location>
        <begin position="272"/>
        <end position="289"/>
    </location>
</feature>
<evidence type="ECO:0000256" key="6">
    <source>
        <dbReference type="ARBA" id="ARBA00023180"/>
    </source>
</evidence>
<evidence type="ECO:0000256" key="4">
    <source>
        <dbReference type="ARBA" id="ARBA00022989"/>
    </source>
</evidence>
<keyword evidence="3 8" id="KW-0812">Transmembrane</keyword>
<feature type="transmembrane region" description="Helical" evidence="8">
    <location>
        <begin position="469"/>
        <end position="491"/>
    </location>
</feature>
<evidence type="ECO:0000256" key="2">
    <source>
        <dbReference type="ARBA" id="ARBA00009706"/>
    </source>
</evidence>
<feature type="transmembrane region" description="Helical" evidence="8">
    <location>
        <begin position="137"/>
        <end position="160"/>
    </location>
</feature>
<dbReference type="EnsemblMetazoa" id="G19036.1">
    <property type="protein sequence ID" value="G19036.1:cds"/>
    <property type="gene ID" value="G19036"/>
</dbReference>
<feature type="transmembrane region" description="Helical" evidence="8">
    <location>
        <begin position="172"/>
        <end position="191"/>
    </location>
</feature>
<feature type="transmembrane region" description="Helical" evidence="8">
    <location>
        <begin position="316"/>
        <end position="332"/>
    </location>
</feature>
<evidence type="ECO:0000313" key="10">
    <source>
        <dbReference type="Proteomes" id="UP000005408"/>
    </source>
</evidence>
<evidence type="ECO:0000256" key="8">
    <source>
        <dbReference type="SAM" id="Phobius"/>
    </source>
</evidence>
<dbReference type="EnsemblMetazoa" id="G19036.4">
    <property type="protein sequence ID" value="G19036.4:cds"/>
    <property type="gene ID" value="G19036"/>
</dbReference>
<evidence type="ECO:0000313" key="9">
    <source>
        <dbReference type="EnsemblMetazoa" id="G19036.4:cds"/>
    </source>
</evidence>
<evidence type="ECO:0000256" key="7">
    <source>
        <dbReference type="SAM" id="MobiDB-lite"/>
    </source>
</evidence>
<keyword evidence="6" id="KW-0325">Glycoprotein</keyword>